<gene>
    <name evidence="1" type="ORF">PMAYCL1PPCAC_16381</name>
</gene>
<feature type="non-terminal residue" evidence="1">
    <location>
        <position position="73"/>
    </location>
</feature>
<keyword evidence="2" id="KW-1185">Reference proteome</keyword>
<protein>
    <submittedName>
        <fullName evidence="1">Uncharacterized protein</fullName>
    </submittedName>
</protein>
<accession>A0AAN5HZS3</accession>
<dbReference type="EMBL" id="BTRK01000004">
    <property type="protein sequence ID" value="GMR46186.1"/>
    <property type="molecule type" value="Genomic_DNA"/>
</dbReference>
<evidence type="ECO:0000313" key="2">
    <source>
        <dbReference type="Proteomes" id="UP001328107"/>
    </source>
</evidence>
<comment type="caution">
    <text evidence="1">The sequence shown here is derived from an EMBL/GenBank/DDBJ whole genome shotgun (WGS) entry which is preliminary data.</text>
</comment>
<reference evidence="2" key="1">
    <citation type="submission" date="2022-10" db="EMBL/GenBank/DDBJ databases">
        <title>Genome assembly of Pristionchus species.</title>
        <authorList>
            <person name="Yoshida K."/>
            <person name="Sommer R.J."/>
        </authorList>
    </citation>
    <scope>NUCLEOTIDE SEQUENCE [LARGE SCALE GENOMIC DNA]</scope>
    <source>
        <strain evidence="2">RS5460</strain>
    </source>
</reference>
<evidence type="ECO:0000313" key="1">
    <source>
        <dbReference type="EMBL" id="GMR46186.1"/>
    </source>
</evidence>
<organism evidence="1 2">
    <name type="scientific">Pristionchus mayeri</name>
    <dbReference type="NCBI Taxonomy" id="1317129"/>
    <lineage>
        <taxon>Eukaryota</taxon>
        <taxon>Metazoa</taxon>
        <taxon>Ecdysozoa</taxon>
        <taxon>Nematoda</taxon>
        <taxon>Chromadorea</taxon>
        <taxon>Rhabditida</taxon>
        <taxon>Rhabditina</taxon>
        <taxon>Diplogasteromorpha</taxon>
        <taxon>Diplogasteroidea</taxon>
        <taxon>Neodiplogasteridae</taxon>
        <taxon>Pristionchus</taxon>
    </lineage>
</organism>
<proteinExistence type="predicted"/>
<dbReference type="Proteomes" id="UP001328107">
    <property type="component" value="Unassembled WGS sequence"/>
</dbReference>
<name>A0AAN5HZS3_9BILA</name>
<feature type="non-terminal residue" evidence="1">
    <location>
        <position position="1"/>
    </location>
</feature>
<sequence length="73" mass="7722">VGIRGAARAHRLVRAPAHSRTVAQDTIDGICGRRLRGDDSDAGEASVLAHGERDVLRAARACRTALFLRGSMG</sequence>
<dbReference type="AlphaFoldDB" id="A0AAN5HZS3"/>